<dbReference type="EMBL" id="MKKU01000017">
    <property type="protein sequence ID" value="RNF27090.1"/>
    <property type="molecule type" value="Genomic_DNA"/>
</dbReference>
<name>A0A422QAT7_9TRYP</name>
<gene>
    <name evidence="2" type="ORF">Tco025E_00748</name>
</gene>
<organism evidence="2 3">
    <name type="scientific">Trypanosoma conorhini</name>
    <dbReference type="NCBI Taxonomy" id="83891"/>
    <lineage>
        <taxon>Eukaryota</taxon>
        <taxon>Discoba</taxon>
        <taxon>Euglenozoa</taxon>
        <taxon>Kinetoplastea</taxon>
        <taxon>Metakinetoplastina</taxon>
        <taxon>Trypanosomatida</taxon>
        <taxon>Trypanosomatidae</taxon>
        <taxon>Trypanosoma</taxon>
    </lineage>
</organism>
<reference evidence="2 3" key="1">
    <citation type="journal article" date="2018" name="BMC Genomics">
        <title>Genomic comparison of Trypanosoma conorhini and Trypanosoma rangeli to Trypanosoma cruzi strains of high and low virulence.</title>
        <authorList>
            <person name="Bradwell K.R."/>
            <person name="Koparde V.N."/>
            <person name="Matveyev A.V."/>
            <person name="Serrano M.G."/>
            <person name="Alves J.M."/>
            <person name="Parikh H."/>
            <person name="Huang B."/>
            <person name="Lee V."/>
            <person name="Espinosa-Alvarez O."/>
            <person name="Ortiz P.A."/>
            <person name="Costa-Martins A.G."/>
            <person name="Teixeira M.M."/>
            <person name="Buck G.A."/>
        </authorList>
    </citation>
    <scope>NUCLEOTIDE SEQUENCE [LARGE SCALE GENOMIC DNA]</scope>
    <source>
        <strain evidence="2 3">025E</strain>
    </source>
</reference>
<dbReference type="AlphaFoldDB" id="A0A422QAT7"/>
<dbReference type="Proteomes" id="UP000284403">
    <property type="component" value="Unassembled WGS sequence"/>
</dbReference>
<evidence type="ECO:0000256" key="1">
    <source>
        <dbReference type="SAM" id="MobiDB-lite"/>
    </source>
</evidence>
<dbReference type="RefSeq" id="XP_029232296.1">
    <property type="nucleotide sequence ID" value="XM_029367688.1"/>
</dbReference>
<feature type="region of interest" description="Disordered" evidence="1">
    <location>
        <begin position="220"/>
        <end position="256"/>
    </location>
</feature>
<dbReference type="OrthoDB" id="273163at2759"/>
<protein>
    <submittedName>
        <fullName evidence="2">ICAM-like surface protein</fullName>
    </submittedName>
</protein>
<evidence type="ECO:0000313" key="3">
    <source>
        <dbReference type="Proteomes" id="UP000284403"/>
    </source>
</evidence>
<keyword evidence="3" id="KW-1185">Reference proteome</keyword>
<dbReference type="GeneID" id="40314359"/>
<sequence length="256" mass="27232">MGNPAKRSSAPRRAKKCVEARPAPPPPFLHLCRGHVHAPEPVTREVSFRVPLQQLRNREALNDAVLRSVLHRLHATPSSSGQDPAATPHRSLVHVESIAIHADSARQAGHTGDVQLRATVAGVAARVEHGLLVGVAEPGRFLDTMVVRLRGGTSTDAVQQAHSGGDGALRVTARCLEEEPVVVGQAVLLVSEPGTLRCLAIRPPRPAPGPFALRLDDGEAEIQADWPAKGKMHPGGEAPRHRPAQLSEQRGEGTTA</sequence>
<evidence type="ECO:0000313" key="2">
    <source>
        <dbReference type="EMBL" id="RNF27090.1"/>
    </source>
</evidence>
<feature type="region of interest" description="Disordered" evidence="1">
    <location>
        <begin position="1"/>
        <end position="25"/>
    </location>
</feature>
<comment type="caution">
    <text evidence="2">The sequence shown here is derived from an EMBL/GenBank/DDBJ whole genome shotgun (WGS) entry which is preliminary data.</text>
</comment>
<proteinExistence type="predicted"/>
<feature type="compositionally biased region" description="Polar residues" evidence="1">
    <location>
        <begin position="246"/>
        <end position="256"/>
    </location>
</feature>
<accession>A0A422QAT7</accession>